<name>A0A4R5KTR9_9MICC</name>
<dbReference type="AlphaFoldDB" id="A0A4R5KTR9"/>
<comment type="caution">
    <text evidence="3">The sequence shown here is derived from an EMBL/GenBank/DDBJ whole genome shotgun (WGS) entry which is preliminary data.</text>
</comment>
<protein>
    <submittedName>
        <fullName evidence="3">EAL domain-containing protein</fullName>
    </submittedName>
</protein>
<dbReference type="PROSITE" id="PS50887">
    <property type="entry name" value="GGDEF"/>
    <property type="match status" value="1"/>
</dbReference>
<feature type="domain" description="EAL" evidence="1">
    <location>
        <begin position="402"/>
        <end position="655"/>
    </location>
</feature>
<dbReference type="Pfam" id="PF00990">
    <property type="entry name" value="GGDEF"/>
    <property type="match status" value="1"/>
</dbReference>
<dbReference type="PROSITE" id="PS50883">
    <property type="entry name" value="EAL"/>
    <property type="match status" value="1"/>
</dbReference>
<feature type="domain" description="GGDEF" evidence="2">
    <location>
        <begin position="255"/>
        <end position="392"/>
    </location>
</feature>
<dbReference type="Pfam" id="PF00563">
    <property type="entry name" value="EAL"/>
    <property type="match status" value="1"/>
</dbReference>
<dbReference type="NCBIfam" id="TIGR00254">
    <property type="entry name" value="GGDEF"/>
    <property type="match status" value="1"/>
</dbReference>
<dbReference type="SMART" id="SM00052">
    <property type="entry name" value="EAL"/>
    <property type="match status" value="1"/>
</dbReference>
<dbReference type="SUPFAM" id="SSF141868">
    <property type="entry name" value="EAL domain-like"/>
    <property type="match status" value="1"/>
</dbReference>
<dbReference type="PANTHER" id="PTHR44757:SF2">
    <property type="entry name" value="BIOFILM ARCHITECTURE MAINTENANCE PROTEIN MBAA"/>
    <property type="match status" value="1"/>
</dbReference>
<dbReference type="CDD" id="cd01949">
    <property type="entry name" value="GGDEF"/>
    <property type="match status" value="1"/>
</dbReference>
<accession>A0A4R5KTR9</accession>
<dbReference type="InterPro" id="IPR035919">
    <property type="entry name" value="EAL_sf"/>
</dbReference>
<evidence type="ECO:0000313" key="3">
    <source>
        <dbReference type="EMBL" id="TDF99086.1"/>
    </source>
</evidence>
<dbReference type="EMBL" id="SMRU01000005">
    <property type="protein sequence ID" value="TDF99086.1"/>
    <property type="molecule type" value="Genomic_DNA"/>
</dbReference>
<dbReference type="PANTHER" id="PTHR44757">
    <property type="entry name" value="DIGUANYLATE CYCLASE DGCP"/>
    <property type="match status" value="1"/>
</dbReference>
<reference evidence="3 4" key="1">
    <citation type="submission" date="2019-03" db="EMBL/GenBank/DDBJ databases">
        <title>Whole genome sequence of Arthrobacter sp JH1-1.</title>
        <authorList>
            <person name="Trinh H.N."/>
        </authorList>
    </citation>
    <scope>NUCLEOTIDE SEQUENCE [LARGE SCALE GENOMIC DNA]</scope>
    <source>
        <strain evidence="3 4">JH1-1</strain>
    </source>
</reference>
<dbReference type="SUPFAM" id="SSF55073">
    <property type="entry name" value="Nucleotide cyclase"/>
    <property type="match status" value="1"/>
</dbReference>
<dbReference type="InterPro" id="IPR000160">
    <property type="entry name" value="GGDEF_dom"/>
</dbReference>
<dbReference type="InterPro" id="IPR001633">
    <property type="entry name" value="EAL_dom"/>
</dbReference>
<proteinExistence type="predicted"/>
<dbReference type="CDD" id="cd01948">
    <property type="entry name" value="EAL"/>
    <property type="match status" value="1"/>
</dbReference>
<keyword evidence="4" id="KW-1185">Reference proteome</keyword>
<gene>
    <name evidence="3" type="ORF">E1809_05810</name>
</gene>
<evidence type="ECO:0000259" key="1">
    <source>
        <dbReference type="PROSITE" id="PS50883"/>
    </source>
</evidence>
<dbReference type="SMART" id="SM00267">
    <property type="entry name" value="GGDEF"/>
    <property type="match status" value="1"/>
</dbReference>
<sequence length="657" mass="69918">MAPSPAEGTHAGSTVTELVFVNAFHSGIFLSVFLWVLCCPISSQIISAILNDISVTVVKQGSFPNATCPGGMKKDVCPDVGGSVPSLLRPLPTRLGDLGVRAVVRSGNSPAAEIDALFRGDRTLRAVAIDHGGTLALLTREQLEFKLTGRLGYGRALNSRRKTSELLPTSASSMPAAMDLQSAAQAVLERPEEQRYQDLLVLDEGGPRIVTVSDIFAGASAQFRHASLHDPLTGLPNRRMLEERCPRIGADSGLPGVGILFIDLDDFKVVNDTFGHRVGDAVLVEFARRLAGSVRPHDSLVRLGGDEFAVLLNDVDGDSASSVATAILASLDEPFMYHGVTLQVSATIGMALGVDVVAEDTLGGMEVLLRHADGAMLRAKQEGKSRIGHVGACPEKAPFARQAHIRRRIPTAVGDSALSLQYQPVLDLATGEDAGVEALVRWVDREIGPVAPGEFIPVAEQTGEILRIGAWVLDRACAQSRAWIDAGTPRKIAVNVSPVQLASGTLPAVVRAALDRHGVPPRMLELEITEGTAIADVRSAASQLRGLIDLGLGVALDDYGSAYSSLAMLRVLPLTTLKIDKAFIKDIDVEPHSAAIVQGLIQTLNGMGVRVTAEGVERESQLDTLRHLGCDTAQGYWISPPMAPSDLDRVHKLENTL</sequence>
<dbReference type="OrthoDB" id="23692at2"/>
<evidence type="ECO:0000259" key="2">
    <source>
        <dbReference type="PROSITE" id="PS50887"/>
    </source>
</evidence>
<organism evidence="3 4">
    <name type="scientific">Arthrobacter terricola</name>
    <dbReference type="NCBI Taxonomy" id="2547396"/>
    <lineage>
        <taxon>Bacteria</taxon>
        <taxon>Bacillati</taxon>
        <taxon>Actinomycetota</taxon>
        <taxon>Actinomycetes</taxon>
        <taxon>Micrococcales</taxon>
        <taxon>Micrococcaceae</taxon>
        <taxon>Arthrobacter</taxon>
    </lineage>
</organism>
<dbReference type="Gene3D" id="3.20.20.450">
    <property type="entry name" value="EAL domain"/>
    <property type="match status" value="1"/>
</dbReference>
<dbReference type="Gene3D" id="3.30.70.270">
    <property type="match status" value="1"/>
</dbReference>
<dbReference type="InterPro" id="IPR029787">
    <property type="entry name" value="Nucleotide_cyclase"/>
</dbReference>
<dbReference type="InterPro" id="IPR043128">
    <property type="entry name" value="Rev_trsase/Diguanyl_cyclase"/>
</dbReference>
<dbReference type="Proteomes" id="UP000295511">
    <property type="component" value="Unassembled WGS sequence"/>
</dbReference>
<evidence type="ECO:0000313" key="4">
    <source>
        <dbReference type="Proteomes" id="UP000295511"/>
    </source>
</evidence>
<dbReference type="InterPro" id="IPR052155">
    <property type="entry name" value="Biofilm_reg_signaling"/>
</dbReference>